<dbReference type="InterPro" id="IPR051055">
    <property type="entry name" value="PIF1_helicase"/>
</dbReference>
<dbReference type="GO" id="GO:0005524">
    <property type="term" value="F:ATP binding"/>
    <property type="evidence" value="ECO:0007669"/>
    <property type="project" value="UniProtKB-KW"/>
</dbReference>
<dbReference type="Proteomes" id="UP000217790">
    <property type="component" value="Unassembled WGS sequence"/>
</dbReference>
<dbReference type="GO" id="GO:0006281">
    <property type="term" value="P:DNA repair"/>
    <property type="evidence" value="ECO:0007669"/>
    <property type="project" value="UniProtKB-KW"/>
</dbReference>
<dbReference type="PANTHER" id="PTHR47642">
    <property type="entry name" value="ATP-DEPENDENT DNA HELICASE"/>
    <property type="match status" value="1"/>
</dbReference>
<comment type="catalytic activity">
    <reaction evidence="1">
        <text>ATP + H2O = ADP + phosphate + H(+)</text>
        <dbReference type="Rhea" id="RHEA:13065"/>
        <dbReference type="ChEBI" id="CHEBI:15377"/>
        <dbReference type="ChEBI" id="CHEBI:15378"/>
        <dbReference type="ChEBI" id="CHEBI:30616"/>
        <dbReference type="ChEBI" id="CHEBI:43474"/>
        <dbReference type="ChEBI" id="CHEBI:456216"/>
        <dbReference type="EC" id="5.6.2.3"/>
    </reaction>
</comment>
<evidence type="ECO:0000256" key="1">
    <source>
        <dbReference type="RuleBase" id="RU363044"/>
    </source>
</evidence>
<evidence type="ECO:0000313" key="3">
    <source>
        <dbReference type="EMBL" id="PBK94526.1"/>
    </source>
</evidence>
<keyword evidence="1" id="KW-0234">DNA repair</keyword>
<dbReference type="EMBL" id="KZ293654">
    <property type="protein sequence ID" value="PBK94526.1"/>
    <property type="molecule type" value="Genomic_DNA"/>
</dbReference>
<keyword evidence="1" id="KW-0347">Helicase</keyword>
<accession>A0A2H3E4B3</accession>
<dbReference type="OrthoDB" id="3247165at2759"/>
<keyword evidence="1" id="KW-0547">Nucleotide-binding</keyword>
<dbReference type="InterPro" id="IPR010285">
    <property type="entry name" value="DNA_helicase_pif1-like_DEAD"/>
</dbReference>
<dbReference type="GO" id="GO:0000723">
    <property type="term" value="P:telomere maintenance"/>
    <property type="evidence" value="ECO:0007669"/>
    <property type="project" value="InterPro"/>
</dbReference>
<comment type="similarity">
    <text evidence="1">Belongs to the helicase family.</text>
</comment>
<name>A0A2H3E4B3_ARMGA</name>
<sequence>MCTNNLDLPFGGMNVIFAGDFAQLPPVIGRENTSLYRLDNGMYAMNKKAQEAALGKAIWHQVTTVVILRENMRQKTQSDDDTKLRQALANMHYKACTVADIGFLEFRNVSIITRLNIYKDEFNCIGMEQFAAKTGQELVHFYSENFMTDAPVSSARCKNKSKVIKLTAKLQCHMWNTQLCDNNKHIPGRLSLCKGLPMMIRLNSATELAMTKGQDCTVHSWVEATETLFMKLSNPPQDVSIPGLPINVVPLICTLQTITCYFADNSSISKTRPINLVDLTNCQSHQSYYTALSRSTSTEGTILLPDFTDLKLFVFDLRKIQGGCSGHLRQEFHELELLDHMTLLQYEGNIPMSVYGER</sequence>
<evidence type="ECO:0000259" key="2">
    <source>
        <dbReference type="Pfam" id="PF05970"/>
    </source>
</evidence>
<keyword evidence="1" id="KW-0378">Hydrolase</keyword>
<organism evidence="3 4">
    <name type="scientific">Armillaria gallica</name>
    <name type="common">Bulbous honey fungus</name>
    <name type="synonym">Armillaria bulbosa</name>
    <dbReference type="NCBI Taxonomy" id="47427"/>
    <lineage>
        <taxon>Eukaryota</taxon>
        <taxon>Fungi</taxon>
        <taxon>Dikarya</taxon>
        <taxon>Basidiomycota</taxon>
        <taxon>Agaricomycotina</taxon>
        <taxon>Agaricomycetes</taxon>
        <taxon>Agaricomycetidae</taxon>
        <taxon>Agaricales</taxon>
        <taxon>Marasmiineae</taxon>
        <taxon>Physalacriaceae</taxon>
        <taxon>Armillaria</taxon>
    </lineage>
</organism>
<reference evidence="4" key="1">
    <citation type="journal article" date="2017" name="Nat. Ecol. Evol.">
        <title>Genome expansion and lineage-specific genetic innovations in the forest pathogenic fungi Armillaria.</title>
        <authorList>
            <person name="Sipos G."/>
            <person name="Prasanna A.N."/>
            <person name="Walter M.C."/>
            <person name="O'Connor E."/>
            <person name="Balint B."/>
            <person name="Krizsan K."/>
            <person name="Kiss B."/>
            <person name="Hess J."/>
            <person name="Varga T."/>
            <person name="Slot J."/>
            <person name="Riley R."/>
            <person name="Boka B."/>
            <person name="Rigling D."/>
            <person name="Barry K."/>
            <person name="Lee J."/>
            <person name="Mihaltcheva S."/>
            <person name="LaButti K."/>
            <person name="Lipzen A."/>
            <person name="Waldron R."/>
            <person name="Moloney N.M."/>
            <person name="Sperisen C."/>
            <person name="Kredics L."/>
            <person name="Vagvoelgyi C."/>
            <person name="Patrignani A."/>
            <person name="Fitzpatrick D."/>
            <person name="Nagy I."/>
            <person name="Doyle S."/>
            <person name="Anderson J.B."/>
            <person name="Grigoriev I.V."/>
            <person name="Gueldener U."/>
            <person name="Muensterkoetter M."/>
            <person name="Nagy L.G."/>
        </authorList>
    </citation>
    <scope>NUCLEOTIDE SEQUENCE [LARGE SCALE GENOMIC DNA]</scope>
    <source>
        <strain evidence="4">Ar21-2</strain>
    </source>
</reference>
<keyword evidence="1" id="KW-0233">DNA recombination</keyword>
<dbReference type="AlphaFoldDB" id="A0A2H3E4B3"/>
<dbReference type="InParanoid" id="A0A2H3E4B3"/>
<dbReference type="Pfam" id="PF05970">
    <property type="entry name" value="PIF1"/>
    <property type="match status" value="1"/>
</dbReference>
<proteinExistence type="inferred from homology"/>
<keyword evidence="4" id="KW-1185">Reference proteome</keyword>
<feature type="domain" description="DNA helicase Pif1-like DEAD-box helicase" evidence="2">
    <location>
        <begin position="7"/>
        <end position="83"/>
    </location>
</feature>
<dbReference type="GO" id="GO:0043139">
    <property type="term" value="F:5'-3' DNA helicase activity"/>
    <property type="evidence" value="ECO:0007669"/>
    <property type="project" value="UniProtKB-EC"/>
</dbReference>
<gene>
    <name evidence="3" type="ORF">ARMGADRAFT_1045787</name>
</gene>
<comment type="cofactor">
    <cofactor evidence="1">
        <name>Mg(2+)</name>
        <dbReference type="ChEBI" id="CHEBI:18420"/>
    </cofactor>
</comment>
<protein>
    <recommendedName>
        <fullName evidence="1">ATP-dependent DNA helicase</fullName>
        <ecNumber evidence="1">5.6.2.3</ecNumber>
    </recommendedName>
</protein>
<dbReference type="SUPFAM" id="SSF52540">
    <property type="entry name" value="P-loop containing nucleoside triphosphate hydrolases"/>
    <property type="match status" value="1"/>
</dbReference>
<dbReference type="GO" id="GO:0006310">
    <property type="term" value="P:DNA recombination"/>
    <property type="evidence" value="ECO:0007669"/>
    <property type="project" value="UniProtKB-KW"/>
</dbReference>
<evidence type="ECO:0000313" key="4">
    <source>
        <dbReference type="Proteomes" id="UP000217790"/>
    </source>
</evidence>
<keyword evidence="1" id="KW-0227">DNA damage</keyword>
<keyword evidence="1" id="KW-0067">ATP-binding</keyword>
<dbReference type="GO" id="GO:0016887">
    <property type="term" value="F:ATP hydrolysis activity"/>
    <property type="evidence" value="ECO:0007669"/>
    <property type="project" value="RHEA"/>
</dbReference>
<dbReference type="EC" id="5.6.2.3" evidence="1"/>
<dbReference type="InterPro" id="IPR027417">
    <property type="entry name" value="P-loop_NTPase"/>
</dbReference>